<dbReference type="SUPFAM" id="SSF53300">
    <property type="entry name" value="vWA-like"/>
    <property type="match status" value="1"/>
</dbReference>
<dbReference type="InterPro" id="IPR002035">
    <property type="entry name" value="VWF_A"/>
</dbReference>
<dbReference type="AlphaFoldDB" id="A0A2N5DQU2"/>
<dbReference type="OrthoDB" id="9784383at2"/>
<feature type="chain" id="PRO_5014827264" description="VWFA domain-containing protein" evidence="1">
    <location>
        <begin position="24"/>
        <end position="602"/>
    </location>
</feature>
<dbReference type="InterPro" id="IPR051266">
    <property type="entry name" value="CLCR"/>
</dbReference>
<keyword evidence="1" id="KW-0732">Signal</keyword>
<dbReference type="PANTHER" id="PTHR10579:SF43">
    <property type="entry name" value="ZINC FINGER (C3HC4-TYPE RING FINGER) FAMILY PROTEIN"/>
    <property type="match status" value="1"/>
</dbReference>
<sequence length="602" mass="64479">MSRRLWSAASVLALALVSVPAWSQVQPPPDDEPIIDEMVVVTGMRVRQGGAQDINHFRGQSEAGQIPMPDTLTPEGLMGGYDLQIPGEACARVLCVTGEAMRANLPLSPADKILVGVGFNSSIDAATWKREPLNLVAVVDKSGSMDGEPLDQVRQSLRQILDQLRPGDQFSIVLYGDRSHRHLEPTAVAGGKAVIRRAIDAIESEGSTNMEEGLRVGYDTAFASQAGFKGVTRVMLFTDEQPNVGATDADSFMGMAWEASRRGIGLTTIGVGEQFDAPLATEISSVRGGNLFFLRDESDIKAVFTGKLDTMVSELAYDLNLSVKARPGYRITGVYGVPEDGLKRGDDGAVSISVPTAFLSTEGGGLMIGLAKAEGATYLPEPALAAGEKLLDVDLAYVDRGGASHAQQLAVAAPTQAPSAGLRLGHLLIDEFQSLHKVATLYHEDSDEEGAYQTLRRFDERLRGETDPKLAPERKLVGQLLTRTALLSGHAGEVPALGPAGLVGAWTIARIEGDGQIDLKRGDRLTFGDEDLTVERRKGGTFAEDPPETYLVNDTQLSLEDSELVFDYRLADSDALVLTHKALDLRLVLRRAPQPVATASVG</sequence>
<dbReference type="Proteomes" id="UP000234479">
    <property type="component" value="Unassembled WGS sequence"/>
</dbReference>
<evidence type="ECO:0000256" key="1">
    <source>
        <dbReference type="SAM" id="SignalP"/>
    </source>
</evidence>
<reference evidence="3 4" key="1">
    <citation type="submission" date="2017-12" db="EMBL/GenBank/DDBJ databases">
        <title>The genome sequence of Caulobacter sp. 410.</title>
        <authorList>
            <person name="Gao J."/>
            <person name="Mao X."/>
            <person name="Sun J."/>
        </authorList>
    </citation>
    <scope>NUCLEOTIDE SEQUENCE [LARGE SCALE GENOMIC DNA]</scope>
    <source>
        <strain evidence="3 4">410</strain>
    </source>
</reference>
<evidence type="ECO:0000313" key="4">
    <source>
        <dbReference type="Proteomes" id="UP000234479"/>
    </source>
</evidence>
<dbReference type="PANTHER" id="PTHR10579">
    <property type="entry name" value="CALCIUM-ACTIVATED CHLORIDE CHANNEL REGULATOR"/>
    <property type="match status" value="1"/>
</dbReference>
<evidence type="ECO:0000313" key="3">
    <source>
        <dbReference type="EMBL" id="PLR28420.1"/>
    </source>
</evidence>
<comment type="caution">
    <text evidence="3">The sequence shown here is derived from an EMBL/GenBank/DDBJ whole genome shotgun (WGS) entry which is preliminary data.</text>
</comment>
<evidence type="ECO:0000259" key="2">
    <source>
        <dbReference type="PROSITE" id="PS50234"/>
    </source>
</evidence>
<organism evidence="3 4">
    <name type="scientific">Caulobacter zeae</name>
    <dbReference type="NCBI Taxonomy" id="2055137"/>
    <lineage>
        <taxon>Bacteria</taxon>
        <taxon>Pseudomonadati</taxon>
        <taxon>Pseudomonadota</taxon>
        <taxon>Alphaproteobacteria</taxon>
        <taxon>Caulobacterales</taxon>
        <taxon>Caulobacteraceae</taxon>
        <taxon>Caulobacter</taxon>
    </lineage>
</organism>
<protein>
    <recommendedName>
        <fullName evidence="2">VWFA domain-containing protein</fullName>
    </recommendedName>
</protein>
<accession>A0A2N5DQU2</accession>
<gene>
    <name evidence="3" type="ORF">SGCZBJ_02950</name>
</gene>
<proteinExistence type="predicted"/>
<dbReference type="InterPro" id="IPR036465">
    <property type="entry name" value="vWFA_dom_sf"/>
</dbReference>
<dbReference type="SMART" id="SM00327">
    <property type="entry name" value="VWA"/>
    <property type="match status" value="1"/>
</dbReference>
<dbReference type="RefSeq" id="WP_101716537.1">
    <property type="nucleotide sequence ID" value="NZ_PJRS01000009.1"/>
</dbReference>
<dbReference type="PROSITE" id="PS50234">
    <property type="entry name" value="VWFA"/>
    <property type="match status" value="1"/>
</dbReference>
<keyword evidence="4" id="KW-1185">Reference proteome</keyword>
<dbReference type="Pfam" id="PF00092">
    <property type="entry name" value="VWA"/>
    <property type="match status" value="1"/>
</dbReference>
<feature type="domain" description="VWFA" evidence="2">
    <location>
        <begin position="134"/>
        <end position="308"/>
    </location>
</feature>
<feature type="signal peptide" evidence="1">
    <location>
        <begin position="1"/>
        <end position="23"/>
    </location>
</feature>
<dbReference type="Gene3D" id="3.40.50.410">
    <property type="entry name" value="von Willebrand factor, type A domain"/>
    <property type="match status" value="1"/>
</dbReference>
<name>A0A2N5DQU2_9CAUL</name>
<dbReference type="EMBL" id="PJRS01000009">
    <property type="protein sequence ID" value="PLR28420.1"/>
    <property type="molecule type" value="Genomic_DNA"/>
</dbReference>